<dbReference type="InterPro" id="IPR036388">
    <property type="entry name" value="WH-like_DNA-bd_sf"/>
</dbReference>
<dbReference type="PROSITE" id="PS50043">
    <property type="entry name" value="HTH_LUXR_2"/>
    <property type="match status" value="1"/>
</dbReference>
<keyword evidence="3" id="KW-0804">Transcription</keyword>
<feature type="domain" description="HTH luxR-type" evidence="4">
    <location>
        <begin position="780"/>
        <end position="845"/>
    </location>
</feature>
<keyword evidence="2" id="KW-0238">DNA-binding</keyword>
<evidence type="ECO:0000256" key="2">
    <source>
        <dbReference type="ARBA" id="ARBA00023125"/>
    </source>
</evidence>
<gene>
    <name evidence="5" type="ORF">HED64_12365</name>
</gene>
<dbReference type="Gene3D" id="1.10.10.10">
    <property type="entry name" value="Winged helix-like DNA-binding domain superfamily/Winged helix DNA-binding domain"/>
    <property type="match status" value="1"/>
</dbReference>
<comment type="caution">
    <text evidence="5">The sequence shown here is derived from an EMBL/GenBank/DDBJ whole genome shotgun (WGS) entry which is preliminary data.</text>
</comment>
<dbReference type="InterPro" id="IPR016032">
    <property type="entry name" value="Sig_transdc_resp-reg_C-effctor"/>
</dbReference>
<organism evidence="5 6">
    <name type="scientific">Paeniglutamicibacter terrestris</name>
    <dbReference type="NCBI Taxonomy" id="2723403"/>
    <lineage>
        <taxon>Bacteria</taxon>
        <taxon>Bacillati</taxon>
        <taxon>Actinomycetota</taxon>
        <taxon>Actinomycetes</taxon>
        <taxon>Micrococcales</taxon>
        <taxon>Micrococcaceae</taxon>
        <taxon>Paeniglutamicibacter</taxon>
    </lineage>
</organism>
<evidence type="ECO:0000313" key="5">
    <source>
        <dbReference type="EMBL" id="NKG21497.1"/>
    </source>
</evidence>
<reference evidence="5 6" key="1">
    <citation type="submission" date="2020-04" db="EMBL/GenBank/DDBJ databases">
        <title>Paeniglutamicibacter sp. ANT13_2, a novel actinomycete isolated from sediment in Antarctica.</title>
        <authorList>
            <person name="Sakdapetsiri C."/>
            <person name="Pinyakong O."/>
        </authorList>
    </citation>
    <scope>NUCLEOTIDE SEQUENCE [LARGE SCALE GENOMIC DNA]</scope>
    <source>
        <strain evidence="5 6">ANT13_2</strain>
    </source>
</reference>
<dbReference type="SUPFAM" id="SSF46894">
    <property type="entry name" value="C-terminal effector domain of the bipartite response regulators"/>
    <property type="match status" value="1"/>
</dbReference>
<dbReference type="CDD" id="cd06170">
    <property type="entry name" value="LuxR_C_like"/>
    <property type="match status" value="1"/>
</dbReference>
<sequence length="856" mass="92765">MKRDTLSRPRLDALLDDAVTSSIVIVRGARGSGKRVAVRDWLSRRDPGATLWSWIECDTVEHSIPETIERLCAASSDPESHLVVLSGFSSLHEHQLSAQIQDLLRDNPYRRVVLLSCEYLQLERQRTMLPISISVVPPHQISFTEEETASYLAGTALEHLAPRLSKDLAGTPQLLRMAKLRAETMLAPASAPGGLKSAKQASPLLGVSATLRELSTEETDFLFAVHGAVDRDLKQQLDQEVFAPGQLEFLSLLAVPTTVPLALLPALVQGHNAEPSAWLADLEARGMIYRSSRNPEEEYCLHPVLRRVLIGSYLAKDAPRLRELHEICARFEMLHGSAFRALRHALTAPNHQLASDVLRMHADEYLDGELGTRGAALLDDLPRTVLARYPLLAICLAVAYSSTGKFKLKTVELLALAAAGARTVARKAPPPDRLVLIMVESVAMRLSGVGDASVRCARSGIALYLEMTPGQRDAIGPFEGALLIQLALGLYSGGIDEEAAVAAELGVAADVRQNRAGNDHFAASVQAFLYALSGDIHRATELLAEAAPEHWASTSANPYFASPFRAASFLCAMESQHFEDAARWLELLRIDQHNNEFWPVIRWAETMLAVVNGETTDSLVRMQGYLAREREQPVAPKSGRQLLAAASSLLSLAVGDPTNAFKATIKSTSSPARGLLQGRVRLAQGDAAEVLRLCTAVGLPVQPRARFEQAVLVLAASLQQNNRSAIGGAMRMVAALSKEYGLGSALNLLPAPDLERILSEARTMRVELIIDPNTVANIPGGLGRTQLTARELAVLAELVESGSTAEIAERQFVSVNTVKSQLRSIYRKLGVSDRTAALDAARVQGLVTSKDVEGLD</sequence>
<dbReference type="Pfam" id="PF00196">
    <property type="entry name" value="GerE"/>
    <property type="match status" value="1"/>
</dbReference>
<protein>
    <recommendedName>
        <fullName evidence="4">HTH luxR-type domain-containing protein</fullName>
    </recommendedName>
</protein>
<keyword evidence="1" id="KW-0805">Transcription regulation</keyword>
<dbReference type="RefSeq" id="WP_168152292.1">
    <property type="nucleotide sequence ID" value="NZ_JAAWVT010000005.1"/>
</dbReference>
<dbReference type="SMART" id="SM00421">
    <property type="entry name" value="HTH_LUXR"/>
    <property type="match status" value="1"/>
</dbReference>
<accession>A0ABX1G7V5</accession>
<dbReference type="InterPro" id="IPR000792">
    <property type="entry name" value="Tscrpt_reg_LuxR_C"/>
</dbReference>
<dbReference type="Proteomes" id="UP000746595">
    <property type="component" value="Unassembled WGS sequence"/>
</dbReference>
<evidence type="ECO:0000259" key="4">
    <source>
        <dbReference type="PROSITE" id="PS50043"/>
    </source>
</evidence>
<evidence type="ECO:0000313" key="6">
    <source>
        <dbReference type="Proteomes" id="UP000746595"/>
    </source>
</evidence>
<proteinExistence type="predicted"/>
<dbReference type="PANTHER" id="PTHR44688">
    <property type="entry name" value="DNA-BINDING TRANSCRIPTIONAL ACTIVATOR DEVR_DOSR"/>
    <property type="match status" value="1"/>
</dbReference>
<dbReference type="PANTHER" id="PTHR44688:SF16">
    <property type="entry name" value="DNA-BINDING TRANSCRIPTIONAL ACTIVATOR DEVR_DOSR"/>
    <property type="match status" value="1"/>
</dbReference>
<evidence type="ECO:0000256" key="3">
    <source>
        <dbReference type="ARBA" id="ARBA00023163"/>
    </source>
</evidence>
<evidence type="ECO:0000256" key="1">
    <source>
        <dbReference type="ARBA" id="ARBA00023015"/>
    </source>
</evidence>
<keyword evidence="6" id="KW-1185">Reference proteome</keyword>
<dbReference type="EMBL" id="JAAWVT010000005">
    <property type="protein sequence ID" value="NKG21497.1"/>
    <property type="molecule type" value="Genomic_DNA"/>
</dbReference>
<name>A0ABX1G7V5_9MICC</name>